<gene>
    <name evidence="2" type="ordered locus">Spirs_1292</name>
</gene>
<dbReference type="STRING" id="573413.Spirs_1292"/>
<name>E1R3Z7_SEDSS</name>
<evidence type="ECO:0000313" key="3">
    <source>
        <dbReference type="Proteomes" id="UP000002318"/>
    </source>
</evidence>
<keyword evidence="3" id="KW-1185">Reference proteome</keyword>
<organism evidence="2 3">
    <name type="scientific">Sediminispirochaeta smaragdinae (strain DSM 11293 / JCM 15392 / SEBR 4228)</name>
    <name type="common">Spirochaeta smaragdinae</name>
    <dbReference type="NCBI Taxonomy" id="573413"/>
    <lineage>
        <taxon>Bacteria</taxon>
        <taxon>Pseudomonadati</taxon>
        <taxon>Spirochaetota</taxon>
        <taxon>Spirochaetia</taxon>
        <taxon>Spirochaetales</taxon>
        <taxon>Spirochaetaceae</taxon>
        <taxon>Sediminispirochaeta</taxon>
    </lineage>
</organism>
<reference evidence="2 3" key="1">
    <citation type="journal article" date="2010" name="Stand. Genomic Sci.">
        <title>Complete genome sequence of Spirochaeta smaragdinae type strain (SEBR 4228).</title>
        <authorList>
            <person name="Mavromatis K."/>
            <person name="Yasawong M."/>
            <person name="Chertkov O."/>
            <person name="Lapidus A."/>
            <person name="Lucas S."/>
            <person name="Nolan M."/>
            <person name="Del Rio T.G."/>
            <person name="Tice H."/>
            <person name="Cheng J.F."/>
            <person name="Pitluck S."/>
            <person name="Liolios K."/>
            <person name="Ivanova N."/>
            <person name="Tapia R."/>
            <person name="Han C."/>
            <person name="Bruce D."/>
            <person name="Goodwin L."/>
            <person name="Pati A."/>
            <person name="Chen A."/>
            <person name="Palaniappan K."/>
            <person name="Land M."/>
            <person name="Hauser L."/>
            <person name="Chang Y.J."/>
            <person name="Jeffries C.D."/>
            <person name="Detter J.C."/>
            <person name="Rohde M."/>
            <person name="Brambilla E."/>
            <person name="Spring S."/>
            <person name="Goker M."/>
            <person name="Sikorski J."/>
            <person name="Woyke T."/>
            <person name="Bristow J."/>
            <person name="Eisen J.A."/>
            <person name="Markowitz V."/>
            <person name="Hugenholtz P."/>
            <person name="Klenk H.P."/>
            <person name="Kyrpides N.C."/>
        </authorList>
    </citation>
    <scope>NUCLEOTIDE SEQUENCE [LARGE SCALE GENOMIC DNA]</scope>
    <source>
        <strain evidence="3">DSM 11293 / JCM 15392 / SEBR 4228</strain>
    </source>
</reference>
<dbReference type="KEGG" id="ssm:Spirs_1292"/>
<keyword evidence="1" id="KW-0732">Signal</keyword>
<dbReference type="OrthoDB" id="360148at2"/>
<feature type="signal peptide" evidence="1">
    <location>
        <begin position="1"/>
        <end position="23"/>
    </location>
</feature>
<feature type="chain" id="PRO_5003150545" evidence="1">
    <location>
        <begin position="24"/>
        <end position="139"/>
    </location>
</feature>
<protein>
    <submittedName>
        <fullName evidence="2">Uncharacterized protein</fullName>
    </submittedName>
</protein>
<evidence type="ECO:0000256" key="1">
    <source>
        <dbReference type="SAM" id="SignalP"/>
    </source>
</evidence>
<evidence type="ECO:0000313" key="2">
    <source>
        <dbReference type="EMBL" id="ADK80419.1"/>
    </source>
</evidence>
<dbReference type="AlphaFoldDB" id="E1R3Z7"/>
<proteinExistence type="predicted"/>
<sequence>MKKAITITLLAALLTIVALSSVAAEESPYFVKTVPISKVYNHRLGYRVVYMTNDFQFKVLYIPQAWFAVAGQSGEIPKAELVLGSDPAYPYFSIFWKDGQFDHIRLYLKKDLNDTSWGDASTLGDIDSNFNVETLSLEF</sequence>
<dbReference type="RefSeq" id="WP_013253883.1">
    <property type="nucleotide sequence ID" value="NC_014364.1"/>
</dbReference>
<dbReference type="eggNOG" id="ENOG502ZG2E">
    <property type="taxonomic scope" value="Bacteria"/>
</dbReference>
<dbReference type="HOGENOM" id="CLU_143566_0_0_12"/>
<accession>E1R3Z7</accession>
<dbReference type="Proteomes" id="UP000002318">
    <property type="component" value="Chromosome"/>
</dbReference>
<dbReference type="EMBL" id="CP002116">
    <property type="protein sequence ID" value="ADK80419.1"/>
    <property type="molecule type" value="Genomic_DNA"/>
</dbReference>